<sequence>MCITKNQRVCVCCKWQKLFLCFIILSFNACDLNSGESKNKCKETEQPSFEKSLSPAIHIKNSKGEDYWGAHVEINIYKEYCDGTINGIFVKETTTDEEGYADFAYIFTYKFANLEDKVNYIITVTGEDPLTGDTKEYKYSDSMDYEETAEYAVNPVYLNHTLQVTW</sequence>
<reference evidence="2 3" key="1">
    <citation type="submission" date="2019-11" db="EMBL/GenBank/DDBJ databases">
        <authorList>
            <person name="Zheng R.K."/>
            <person name="Sun C.M."/>
        </authorList>
    </citation>
    <scope>NUCLEOTIDE SEQUENCE [LARGE SCALE GENOMIC DNA]</scope>
    <source>
        <strain evidence="2 3">WC007</strain>
    </source>
</reference>
<dbReference type="AlphaFoldDB" id="A0A6I6JPW2"/>
<name>A0A6I6JPW2_9BACT</name>
<dbReference type="RefSeq" id="WP_158862016.1">
    <property type="nucleotide sequence ID" value="NZ_CP046401.1"/>
</dbReference>
<feature type="signal peptide" evidence="1">
    <location>
        <begin position="1"/>
        <end position="29"/>
    </location>
</feature>
<evidence type="ECO:0000256" key="1">
    <source>
        <dbReference type="SAM" id="SignalP"/>
    </source>
</evidence>
<evidence type="ECO:0000313" key="3">
    <source>
        <dbReference type="Proteomes" id="UP000428260"/>
    </source>
</evidence>
<gene>
    <name evidence="2" type="ORF">GM418_00300</name>
</gene>
<protein>
    <submittedName>
        <fullName evidence="2">Uncharacterized protein</fullName>
    </submittedName>
</protein>
<dbReference type="KEGG" id="mcos:GM418_00300"/>
<evidence type="ECO:0000313" key="2">
    <source>
        <dbReference type="EMBL" id="QGY42147.1"/>
    </source>
</evidence>
<keyword evidence="3" id="KW-1185">Reference proteome</keyword>
<feature type="chain" id="PRO_5026239841" evidence="1">
    <location>
        <begin position="30"/>
        <end position="166"/>
    </location>
</feature>
<proteinExistence type="predicted"/>
<dbReference type="EMBL" id="CP046401">
    <property type="protein sequence ID" value="QGY42147.1"/>
    <property type="molecule type" value="Genomic_DNA"/>
</dbReference>
<keyword evidence="1" id="KW-0732">Signal</keyword>
<organism evidence="2 3">
    <name type="scientific">Maribellus comscasis</name>
    <dbReference type="NCBI Taxonomy" id="2681766"/>
    <lineage>
        <taxon>Bacteria</taxon>
        <taxon>Pseudomonadati</taxon>
        <taxon>Bacteroidota</taxon>
        <taxon>Bacteroidia</taxon>
        <taxon>Marinilabiliales</taxon>
        <taxon>Prolixibacteraceae</taxon>
        <taxon>Maribellus</taxon>
    </lineage>
</organism>
<accession>A0A6I6JPW2</accession>
<dbReference type="Proteomes" id="UP000428260">
    <property type="component" value="Chromosome"/>
</dbReference>